<name>A0A9W6XQF7_9STRA</name>
<keyword evidence="3" id="KW-1185">Reference proteome</keyword>
<evidence type="ECO:0000313" key="2">
    <source>
        <dbReference type="EMBL" id="GMF43180.1"/>
    </source>
</evidence>
<reference evidence="2" key="1">
    <citation type="submission" date="2023-04" db="EMBL/GenBank/DDBJ databases">
        <title>Phytophthora fragariaefolia NBRC 109709.</title>
        <authorList>
            <person name="Ichikawa N."/>
            <person name="Sato H."/>
            <person name="Tonouchi N."/>
        </authorList>
    </citation>
    <scope>NUCLEOTIDE SEQUENCE</scope>
    <source>
        <strain evidence="2">NBRC 109709</strain>
    </source>
</reference>
<feature type="region of interest" description="Disordered" evidence="1">
    <location>
        <begin position="46"/>
        <end position="77"/>
    </location>
</feature>
<accession>A0A9W6XQF7</accession>
<proteinExistence type="predicted"/>
<organism evidence="2 3">
    <name type="scientific">Phytophthora fragariaefolia</name>
    <dbReference type="NCBI Taxonomy" id="1490495"/>
    <lineage>
        <taxon>Eukaryota</taxon>
        <taxon>Sar</taxon>
        <taxon>Stramenopiles</taxon>
        <taxon>Oomycota</taxon>
        <taxon>Peronosporomycetes</taxon>
        <taxon>Peronosporales</taxon>
        <taxon>Peronosporaceae</taxon>
        <taxon>Phytophthora</taxon>
    </lineage>
</organism>
<dbReference type="Proteomes" id="UP001165121">
    <property type="component" value="Unassembled WGS sequence"/>
</dbReference>
<gene>
    <name evidence="2" type="ORF">Pfra01_001449200</name>
</gene>
<dbReference type="AlphaFoldDB" id="A0A9W6XQF7"/>
<protein>
    <submittedName>
        <fullName evidence="2">Unnamed protein product</fullName>
    </submittedName>
</protein>
<feature type="compositionally biased region" description="Polar residues" evidence="1">
    <location>
        <begin position="48"/>
        <end position="58"/>
    </location>
</feature>
<evidence type="ECO:0000256" key="1">
    <source>
        <dbReference type="SAM" id="MobiDB-lite"/>
    </source>
</evidence>
<evidence type="ECO:0000313" key="3">
    <source>
        <dbReference type="Proteomes" id="UP001165121"/>
    </source>
</evidence>
<sequence length="124" mass="13600">MGLSTTREPRRTSHQERRELQDFSRTLILDFQRNTGSPIARLFPRQISVESDSSELQASGQSTGMDDDTDSTSTVSSIGPSISSVGIIASFGQKCSGKNASNVYDYTPELHTGYYQCTLRIGDV</sequence>
<dbReference type="EMBL" id="BSXT01001516">
    <property type="protein sequence ID" value="GMF43180.1"/>
    <property type="molecule type" value="Genomic_DNA"/>
</dbReference>
<comment type="caution">
    <text evidence="2">The sequence shown here is derived from an EMBL/GenBank/DDBJ whole genome shotgun (WGS) entry which is preliminary data.</text>
</comment>